<feature type="domain" description="Glycine transporter" evidence="8">
    <location>
        <begin position="10"/>
        <end position="83"/>
    </location>
</feature>
<feature type="transmembrane region" description="Helical" evidence="7">
    <location>
        <begin position="188"/>
        <end position="207"/>
    </location>
</feature>
<organism evidence="9 10">
    <name type="scientific">Candidatus Merdiplasma excrementigallinarum</name>
    <dbReference type="NCBI Taxonomy" id="2840864"/>
    <lineage>
        <taxon>Bacteria</taxon>
        <taxon>Bacillati</taxon>
        <taxon>Bacillota</taxon>
        <taxon>Clostridia</taxon>
        <taxon>Lachnospirales</taxon>
        <taxon>Lachnospiraceae</taxon>
        <taxon>Lachnospiraceae incertae sedis</taxon>
        <taxon>Candidatus Merdiplasma</taxon>
    </lineage>
</organism>
<proteinExistence type="inferred from homology"/>
<evidence type="ECO:0000256" key="1">
    <source>
        <dbReference type="ARBA" id="ARBA00004651"/>
    </source>
</evidence>
<comment type="similarity">
    <text evidence="2">Belongs to the UPF0126 family.</text>
</comment>
<reference evidence="9" key="2">
    <citation type="journal article" date="2021" name="PeerJ">
        <title>Extensive microbial diversity within the chicken gut microbiome revealed by metagenomics and culture.</title>
        <authorList>
            <person name="Gilroy R."/>
            <person name="Ravi A."/>
            <person name="Getino M."/>
            <person name="Pursley I."/>
            <person name="Horton D.L."/>
            <person name="Alikhan N.F."/>
            <person name="Baker D."/>
            <person name="Gharbi K."/>
            <person name="Hall N."/>
            <person name="Watson M."/>
            <person name="Adriaenssens E.M."/>
            <person name="Foster-Nyarko E."/>
            <person name="Jarju S."/>
            <person name="Secka A."/>
            <person name="Antonio M."/>
            <person name="Oren A."/>
            <person name="Chaudhuri R.R."/>
            <person name="La Ragione R."/>
            <person name="Hildebrand F."/>
            <person name="Pallen M.J."/>
        </authorList>
    </citation>
    <scope>NUCLEOTIDE SEQUENCE</scope>
    <source>
        <strain evidence="9">ChiBcec6-7307</strain>
    </source>
</reference>
<keyword evidence="5 7" id="KW-1133">Transmembrane helix</keyword>
<evidence type="ECO:0000256" key="7">
    <source>
        <dbReference type="SAM" id="Phobius"/>
    </source>
</evidence>
<dbReference type="InterPro" id="IPR005115">
    <property type="entry name" value="Gly_transporter"/>
</dbReference>
<dbReference type="EMBL" id="DVOS01000037">
    <property type="protein sequence ID" value="HIV23055.1"/>
    <property type="molecule type" value="Genomic_DNA"/>
</dbReference>
<keyword evidence="4 7" id="KW-0812">Transmembrane</keyword>
<feature type="transmembrane region" description="Helical" evidence="7">
    <location>
        <begin position="98"/>
        <end position="119"/>
    </location>
</feature>
<evidence type="ECO:0000256" key="5">
    <source>
        <dbReference type="ARBA" id="ARBA00022989"/>
    </source>
</evidence>
<evidence type="ECO:0000256" key="6">
    <source>
        <dbReference type="ARBA" id="ARBA00023136"/>
    </source>
</evidence>
<accession>A0A9D1NY91</accession>
<evidence type="ECO:0000313" key="10">
    <source>
        <dbReference type="Proteomes" id="UP000886889"/>
    </source>
</evidence>
<evidence type="ECO:0000259" key="8">
    <source>
        <dbReference type="Pfam" id="PF03458"/>
    </source>
</evidence>
<feature type="transmembrane region" description="Helical" evidence="7">
    <location>
        <begin position="131"/>
        <end position="151"/>
    </location>
</feature>
<feature type="transmembrane region" description="Helical" evidence="7">
    <location>
        <begin position="63"/>
        <end position="86"/>
    </location>
</feature>
<dbReference type="GO" id="GO:0005886">
    <property type="term" value="C:plasma membrane"/>
    <property type="evidence" value="ECO:0007669"/>
    <property type="project" value="UniProtKB-SubCell"/>
</dbReference>
<name>A0A9D1NY91_9FIRM</name>
<reference evidence="9" key="1">
    <citation type="submission" date="2020-10" db="EMBL/GenBank/DDBJ databases">
        <authorList>
            <person name="Gilroy R."/>
        </authorList>
    </citation>
    <scope>NUCLEOTIDE SEQUENCE</scope>
    <source>
        <strain evidence="9">ChiBcec6-7307</strain>
    </source>
</reference>
<dbReference type="PANTHER" id="PTHR30506:SF3">
    <property type="entry name" value="UPF0126 INNER MEMBRANE PROTEIN YADS-RELATED"/>
    <property type="match status" value="1"/>
</dbReference>
<comment type="caution">
    <text evidence="9">The sequence shown here is derived from an EMBL/GenBank/DDBJ whole genome shotgun (WGS) entry which is preliminary data.</text>
</comment>
<evidence type="ECO:0000256" key="4">
    <source>
        <dbReference type="ARBA" id="ARBA00022692"/>
    </source>
</evidence>
<sequence>MEYSDLIIFVMEIIGTVAFASSGAMLAIQKEMDLFGVCVLGATTSVGGGMIRDVLLGKLPPGIFGQPVYLLTALGVSVALFCLIYWKRNLFKGGFAPAYDRVMLLFDAIGLAVFTVVGINTAWGAGYHERFLPAFVGVITGVGGGLLRDVMAQEKPYIFTKHVYACASIAGALVCVLGRGILGRLGAMLAGAAAVMLIRFLAVRFRWNLPRIRGFEQTGG</sequence>
<evidence type="ECO:0000256" key="2">
    <source>
        <dbReference type="ARBA" id="ARBA00008193"/>
    </source>
</evidence>
<dbReference type="AlphaFoldDB" id="A0A9D1NY91"/>
<evidence type="ECO:0000256" key="3">
    <source>
        <dbReference type="ARBA" id="ARBA00022475"/>
    </source>
</evidence>
<gene>
    <name evidence="9" type="ORF">IAC80_03850</name>
</gene>
<feature type="transmembrane region" description="Helical" evidence="7">
    <location>
        <begin position="163"/>
        <end position="182"/>
    </location>
</feature>
<keyword evidence="3" id="KW-1003">Cell membrane</keyword>
<feature type="transmembrane region" description="Helical" evidence="7">
    <location>
        <begin position="6"/>
        <end position="27"/>
    </location>
</feature>
<feature type="domain" description="Glycine transporter" evidence="8">
    <location>
        <begin position="105"/>
        <end position="177"/>
    </location>
</feature>
<keyword evidence="6 7" id="KW-0472">Membrane</keyword>
<dbReference type="Proteomes" id="UP000886889">
    <property type="component" value="Unassembled WGS sequence"/>
</dbReference>
<feature type="transmembrane region" description="Helical" evidence="7">
    <location>
        <begin position="34"/>
        <end position="51"/>
    </location>
</feature>
<evidence type="ECO:0000313" key="9">
    <source>
        <dbReference type="EMBL" id="HIV23055.1"/>
    </source>
</evidence>
<dbReference type="Pfam" id="PF03458">
    <property type="entry name" value="Gly_transporter"/>
    <property type="match status" value="2"/>
</dbReference>
<protein>
    <submittedName>
        <fullName evidence="9">Trimeric intracellular cation channel family protein</fullName>
    </submittedName>
</protein>
<comment type="subcellular location">
    <subcellularLocation>
        <location evidence="1">Cell membrane</location>
        <topology evidence="1">Multi-pass membrane protein</topology>
    </subcellularLocation>
</comment>
<dbReference type="PANTHER" id="PTHR30506">
    <property type="entry name" value="INNER MEMBRANE PROTEIN"/>
    <property type="match status" value="1"/>
</dbReference>